<evidence type="ECO:0008006" key="3">
    <source>
        <dbReference type="Google" id="ProtNLM"/>
    </source>
</evidence>
<dbReference type="Pfam" id="PF06279">
    <property type="entry name" value="DUF1033"/>
    <property type="match status" value="1"/>
</dbReference>
<dbReference type="STRING" id="1499687.BN1080_01634"/>
<evidence type="ECO:0000313" key="2">
    <source>
        <dbReference type="Proteomes" id="UP000043699"/>
    </source>
</evidence>
<gene>
    <name evidence="1" type="ORF">BN1080_01634</name>
</gene>
<protein>
    <recommendedName>
        <fullName evidence="3">DUF1033 domain-containing protein</fullName>
    </recommendedName>
</protein>
<dbReference type="Proteomes" id="UP000043699">
    <property type="component" value="Unassembled WGS sequence"/>
</dbReference>
<sequence length="98" mass="11982">MHEVVYMKAEFEPWWMFEEWEEKVLSRKTFSSKVEARKYWDGLVEELRRNYPLSEIREPAFAAFWLEGEIEYCESCDDDMQMYYGLLWLENGSPIKSF</sequence>
<keyword evidence="2" id="KW-1185">Reference proteome</keyword>
<dbReference type="EMBL" id="CCXS01000001">
    <property type="protein sequence ID" value="CEG22701.1"/>
    <property type="molecule type" value="Genomic_DNA"/>
</dbReference>
<proteinExistence type="predicted"/>
<dbReference type="InterPro" id="IPR010434">
    <property type="entry name" value="DUF1033"/>
</dbReference>
<dbReference type="RefSeq" id="WP_052651504.1">
    <property type="nucleotide sequence ID" value="NZ_CCXS01000001.1"/>
</dbReference>
<name>A0A098EN27_9BACL</name>
<reference evidence="1 2" key="1">
    <citation type="submission" date="2014-09" db="EMBL/GenBank/DDBJ databases">
        <authorList>
            <person name="Urmite Genomes Urmite Genomes"/>
        </authorList>
    </citation>
    <scope>NUCLEOTIDE SEQUENCE [LARGE SCALE GENOMIC DNA]</scope>
    <source>
        <strain evidence="1 2">ES2</strain>
    </source>
</reference>
<evidence type="ECO:0000313" key="1">
    <source>
        <dbReference type="EMBL" id="CEG22701.1"/>
    </source>
</evidence>
<dbReference type="AlphaFoldDB" id="A0A098EN27"/>
<accession>A0A098EN27</accession>
<organism evidence="1 2">
    <name type="scientific">Planococcus massiliensis</name>
    <dbReference type="NCBI Taxonomy" id="1499687"/>
    <lineage>
        <taxon>Bacteria</taxon>
        <taxon>Bacillati</taxon>
        <taxon>Bacillota</taxon>
        <taxon>Bacilli</taxon>
        <taxon>Bacillales</taxon>
        <taxon>Caryophanaceae</taxon>
        <taxon>Planococcus</taxon>
    </lineage>
</organism>